<gene>
    <name evidence="6" type="ORF">R3P38DRAFT_2681127</name>
</gene>
<keyword evidence="2 5" id="KW-0812">Transmembrane</keyword>
<evidence type="ECO:0000313" key="6">
    <source>
        <dbReference type="EMBL" id="KAK7058065.1"/>
    </source>
</evidence>
<dbReference type="GO" id="GO:0000324">
    <property type="term" value="C:fungal-type vacuole"/>
    <property type="evidence" value="ECO:0007669"/>
    <property type="project" value="TreeGrafter"/>
</dbReference>
<proteinExistence type="predicted"/>
<dbReference type="GO" id="GO:0005886">
    <property type="term" value="C:plasma membrane"/>
    <property type="evidence" value="ECO:0007669"/>
    <property type="project" value="TreeGrafter"/>
</dbReference>
<dbReference type="PANTHER" id="PTHR31465">
    <property type="entry name" value="PROTEIN RTA1-RELATED"/>
    <property type="match status" value="1"/>
</dbReference>
<sequence>MPPSALRFASPYGYTPQEAVCIIFVALFGLSTLLHFGQAAVYRMWWLIPTAVLAGILETIGWGGRLSSARDPAIFQSYEIQIVCTIMGPTPLAAANFVILGHIINRLGPAYSRLSPKLYTSIFLCCDILSLVVQAVGGGFAAQAVNQHRNPENGGHIMLAGIILQMATITVYVLCAGEFLLRYLRNRPIRSSMVVATSTPPLSGNMKILISALVFNTICLFIRAVYRVIELSDGWTGRIIRTEVYFNVLDGAMITLAIYTLNLAHPGMLLGSSSPRVSRKEADSLDEPRKI</sequence>
<evidence type="ECO:0000256" key="1">
    <source>
        <dbReference type="ARBA" id="ARBA00004141"/>
    </source>
</evidence>
<keyword evidence="7" id="KW-1185">Reference proteome</keyword>
<evidence type="ECO:0000256" key="5">
    <source>
        <dbReference type="SAM" id="Phobius"/>
    </source>
</evidence>
<reference evidence="6 7" key="1">
    <citation type="journal article" date="2024" name="J Genomics">
        <title>Draft genome sequencing and assembly of Favolaschia claudopus CIRM-BRFM 2984 isolated from oak limbs.</title>
        <authorList>
            <person name="Navarro D."/>
            <person name="Drula E."/>
            <person name="Chaduli D."/>
            <person name="Cazenave R."/>
            <person name="Ahrendt S."/>
            <person name="Wang J."/>
            <person name="Lipzen A."/>
            <person name="Daum C."/>
            <person name="Barry K."/>
            <person name="Grigoriev I.V."/>
            <person name="Favel A."/>
            <person name="Rosso M.N."/>
            <person name="Martin F."/>
        </authorList>
    </citation>
    <scope>NUCLEOTIDE SEQUENCE [LARGE SCALE GENOMIC DNA]</scope>
    <source>
        <strain evidence="6 7">CIRM-BRFM 2984</strain>
    </source>
</reference>
<evidence type="ECO:0000256" key="2">
    <source>
        <dbReference type="ARBA" id="ARBA00022692"/>
    </source>
</evidence>
<dbReference type="PANTHER" id="PTHR31465:SF9">
    <property type="entry name" value="SPHINGOID LONG-CHAIN BASE TRANSPORTER RSB1"/>
    <property type="match status" value="1"/>
</dbReference>
<feature type="transmembrane region" description="Helical" evidence="5">
    <location>
        <begin position="244"/>
        <end position="264"/>
    </location>
</feature>
<keyword evidence="4 5" id="KW-0472">Membrane</keyword>
<feature type="transmembrane region" description="Helical" evidence="5">
    <location>
        <begin position="80"/>
        <end position="101"/>
    </location>
</feature>
<dbReference type="Pfam" id="PF04479">
    <property type="entry name" value="RTA1"/>
    <property type="match status" value="1"/>
</dbReference>
<feature type="transmembrane region" description="Helical" evidence="5">
    <location>
        <begin position="208"/>
        <end position="229"/>
    </location>
</feature>
<feature type="transmembrane region" description="Helical" evidence="5">
    <location>
        <begin position="157"/>
        <end position="181"/>
    </location>
</feature>
<dbReference type="EMBL" id="JAWWNJ010000004">
    <property type="protein sequence ID" value="KAK7058065.1"/>
    <property type="molecule type" value="Genomic_DNA"/>
</dbReference>
<evidence type="ECO:0000256" key="3">
    <source>
        <dbReference type="ARBA" id="ARBA00022989"/>
    </source>
</evidence>
<name>A0AAW0E2R5_9AGAR</name>
<dbReference type="AlphaFoldDB" id="A0AAW0E2R5"/>
<organism evidence="6 7">
    <name type="scientific">Favolaschia claudopus</name>
    <dbReference type="NCBI Taxonomy" id="2862362"/>
    <lineage>
        <taxon>Eukaryota</taxon>
        <taxon>Fungi</taxon>
        <taxon>Dikarya</taxon>
        <taxon>Basidiomycota</taxon>
        <taxon>Agaricomycotina</taxon>
        <taxon>Agaricomycetes</taxon>
        <taxon>Agaricomycetidae</taxon>
        <taxon>Agaricales</taxon>
        <taxon>Marasmiineae</taxon>
        <taxon>Mycenaceae</taxon>
        <taxon>Favolaschia</taxon>
    </lineage>
</organism>
<comment type="caution">
    <text evidence="6">The sequence shown here is derived from an EMBL/GenBank/DDBJ whole genome shotgun (WGS) entry which is preliminary data.</text>
</comment>
<evidence type="ECO:0000256" key="4">
    <source>
        <dbReference type="ARBA" id="ARBA00023136"/>
    </source>
</evidence>
<comment type="subcellular location">
    <subcellularLocation>
        <location evidence="1">Membrane</location>
        <topology evidence="1">Multi-pass membrane protein</topology>
    </subcellularLocation>
</comment>
<protein>
    <submittedName>
        <fullName evidence="6">RTA1-domain-containing protein</fullName>
    </submittedName>
</protein>
<feature type="transmembrane region" description="Helical" evidence="5">
    <location>
        <begin position="122"/>
        <end position="145"/>
    </location>
</feature>
<evidence type="ECO:0000313" key="7">
    <source>
        <dbReference type="Proteomes" id="UP001362999"/>
    </source>
</evidence>
<feature type="transmembrane region" description="Helical" evidence="5">
    <location>
        <begin position="44"/>
        <end position="64"/>
    </location>
</feature>
<accession>A0AAW0E2R5</accession>
<keyword evidence="3 5" id="KW-1133">Transmembrane helix</keyword>
<feature type="transmembrane region" description="Helical" evidence="5">
    <location>
        <begin position="20"/>
        <end position="37"/>
    </location>
</feature>
<dbReference type="Proteomes" id="UP001362999">
    <property type="component" value="Unassembled WGS sequence"/>
</dbReference>
<dbReference type="InterPro" id="IPR007568">
    <property type="entry name" value="RTA1"/>
</dbReference>